<dbReference type="EMBL" id="LAYC01000001">
    <property type="protein sequence ID" value="KYK61408.1"/>
    <property type="molecule type" value="Genomic_DNA"/>
</dbReference>
<dbReference type="AlphaFoldDB" id="A0A151GWD1"/>
<dbReference type="SUPFAM" id="SSF89550">
    <property type="entry name" value="PHP domain-like"/>
    <property type="match status" value="1"/>
</dbReference>
<dbReference type="InterPro" id="IPR004013">
    <property type="entry name" value="PHP_dom"/>
</dbReference>
<dbReference type="UniPathway" id="UPA00031">
    <property type="reaction ID" value="UER00013"/>
</dbReference>
<accession>A0A151GWD1</accession>
<evidence type="ECO:0000256" key="6">
    <source>
        <dbReference type="ARBA" id="ARBA00023102"/>
    </source>
</evidence>
<dbReference type="InParanoid" id="A0A151GWD1"/>
<dbReference type="PANTHER" id="PTHR21039:SF0">
    <property type="entry name" value="HISTIDINOL-PHOSPHATASE"/>
    <property type="match status" value="1"/>
</dbReference>
<dbReference type="Gene3D" id="3.20.20.140">
    <property type="entry name" value="Metal-dependent hydrolases"/>
    <property type="match status" value="2"/>
</dbReference>
<organism evidence="10 11">
    <name type="scientific">Drechmeria coniospora</name>
    <name type="common">Nematophagous fungus</name>
    <name type="synonym">Meria coniospora</name>
    <dbReference type="NCBI Taxonomy" id="98403"/>
    <lineage>
        <taxon>Eukaryota</taxon>
        <taxon>Fungi</taxon>
        <taxon>Dikarya</taxon>
        <taxon>Ascomycota</taxon>
        <taxon>Pezizomycotina</taxon>
        <taxon>Sordariomycetes</taxon>
        <taxon>Hypocreomycetidae</taxon>
        <taxon>Hypocreales</taxon>
        <taxon>Ophiocordycipitaceae</taxon>
        <taxon>Drechmeria</taxon>
    </lineage>
</organism>
<keyword evidence="4 8" id="KW-0028">Amino-acid biosynthesis</keyword>
<keyword evidence="5 8" id="KW-0378">Hydrolase</keyword>
<gene>
    <name evidence="10" type="ORF">DCS_02550</name>
</gene>
<dbReference type="FunFam" id="3.20.20.140:FF:000059">
    <property type="entry name" value="Histidinol-phosphatase"/>
    <property type="match status" value="1"/>
</dbReference>
<reference evidence="10 11" key="1">
    <citation type="journal article" date="2016" name="Sci. Rep.">
        <title>Insights into Adaptations to a Near-Obligate Nematode Endoparasitic Lifestyle from the Finished Genome of Drechmeria coniospora.</title>
        <authorList>
            <person name="Zhang L."/>
            <person name="Zhou Z."/>
            <person name="Guo Q."/>
            <person name="Fokkens L."/>
            <person name="Miskei M."/>
            <person name="Pocsi I."/>
            <person name="Zhang W."/>
            <person name="Chen M."/>
            <person name="Wang L."/>
            <person name="Sun Y."/>
            <person name="Donzelli B.G."/>
            <person name="Gibson D.M."/>
            <person name="Nelson D.R."/>
            <person name="Luo J.G."/>
            <person name="Rep M."/>
            <person name="Liu H."/>
            <person name="Yang S."/>
            <person name="Wang J."/>
            <person name="Krasnoff S.B."/>
            <person name="Xu Y."/>
            <person name="Molnar I."/>
            <person name="Lin M."/>
        </authorList>
    </citation>
    <scope>NUCLEOTIDE SEQUENCE [LARGE SCALE GENOMIC DNA]</scope>
    <source>
        <strain evidence="10 11">ARSEF 6962</strain>
    </source>
</reference>
<dbReference type="InterPro" id="IPR010140">
    <property type="entry name" value="Histidinol_P_phosphatase_HisJ"/>
</dbReference>
<dbReference type="InterPro" id="IPR016195">
    <property type="entry name" value="Pol/histidinol_Pase-like"/>
</dbReference>
<dbReference type="GO" id="GO:0000105">
    <property type="term" value="P:L-histidine biosynthetic process"/>
    <property type="evidence" value="ECO:0007669"/>
    <property type="project" value="UniProtKB-UniRule"/>
</dbReference>
<dbReference type="Pfam" id="PF02811">
    <property type="entry name" value="PHP"/>
    <property type="match status" value="1"/>
</dbReference>
<evidence type="ECO:0000256" key="8">
    <source>
        <dbReference type="RuleBase" id="RU366003"/>
    </source>
</evidence>
<dbReference type="Proteomes" id="UP000076580">
    <property type="component" value="Chromosome 01"/>
</dbReference>
<sequence>MHCHSGQFCPGHAVDQLEDIIRHAISVGFETIGLTEHMPRYEEQDLYPEELDDPEAQLSALPVRHEAYLVEAERLRAKYAGQIHILVGFESEFIRPKCASRVRALFDAPPTVDYFIGSVHHVHGLPIDYDTVHYARAVDVSGGSEESLFEDYYDLQYDMLRALRPRVVGHFDLIRLLSKFPSRDVRQWNAVWEKVRRNLALVREQGGWIECNTAALRKGLAEPYPCRIIAEVRYTCPPLFTSPASKVHGREAPADIDWQEWLKIGGKFTMSDDSHGIAHVATNYARGIAYLESLGVEHVWTFRRKTPAGVESSTKAVLEDTPVSLEDFKRHFK</sequence>
<dbReference type="FunCoup" id="A0A151GWD1">
    <property type="interactions" value="108"/>
</dbReference>
<comment type="pathway">
    <text evidence="1 8">Amino-acid biosynthesis; L-histidine biosynthesis; L-histidine from 5-phospho-alpha-D-ribose 1-diphosphate: step 8/9.</text>
</comment>
<comment type="similarity">
    <text evidence="2 8">Belongs to the PHP hydrolase family. HisK subfamily.</text>
</comment>
<dbReference type="GO" id="GO:0004401">
    <property type="term" value="F:histidinol-phosphatase activity"/>
    <property type="evidence" value="ECO:0007669"/>
    <property type="project" value="UniProtKB-UniRule"/>
</dbReference>
<evidence type="ECO:0000256" key="7">
    <source>
        <dbReference type="ARBA" id="ARBA00049158"/>
    </source>
</evidence>
<evidence type="ECO:0000256" key="5">
    <source>
        <dbReference type="ARBA" id="ARBA00022801"/>
    </source>
</evidence>
<dbReference type="GeneID" id="63715193"/>
<comment type="catalytic activity">
    <reaction evidence="7 8">
        <text>L-histidinol phosphate + H2O = L-histidinol + phosphate</text>
        <dbReference type="Rhea" id="RHEA:14465"/>
        <dbReference type="ChEBI" id="CHEBI:15377"/>
        <dbReference type="ChEBI" id="CHEBI:43474"/>
        <dbReference type="ChEBI" id="CHEBI:57699"/>
        <dbReference type="ChEBI" id="CHEBI:57980"/>
        <dbReference type="EC" id="3.1.3.15"/>
    </reaction>
</comment>
<evidence type="ECO:0000256" key="3">
    <source>
        <dbReference type="ARBA" id="ARBA00013085"/>
    </source>
</evidence>
<dbReference type="RefSeq" id="XP_040660760.1">
    <property type="nucleotide sequence ID" value="XM_040799877.1"/>
</dbReference>
<dbReference type="EC" id="3.1.3.15" evidence="3 8"/>
<keyword evidence="11" id="KW-1185">Reference proteome</keyword>
<evidence type="ECO:0000256" key="4">
    <source>
        <dbReference type="ARBA" id="ARBA00022605"/>
    </source>
</evidence>
<evidence type="ECO:0000313" key="11">
    <source>
        <dbReference type="Proteomes" id="UP000076580"/>
    </source>
</evidence>
<dbReference type="NCBIfam" id="TIGR01856">
    <property type="entry name" value="hisJ_fam"/>
    <property type="match status" value="1"/>
</dbReference>
<dbReference type="PANTHER" id="PTHR21039">
    <property type="entry name" value="HISTIDINOL PHOSPHATASE-RELATED"/>
    <property type="match status" value="1"/>
</dbReference>
<name>A0A151GWD1_DRECN</name>
<evidence type="ECO:0000313" key="10">
    <source>
        <dbReference type="EMBL" id="KYK61408.1"/>
    </source>
</evidence>
<feature type="domain" description="PHP" evidence="9">
    <location>
        <begin position="1"/>
        <end position="214"/>
    </location>
</feature>
<keyword evidence="6 8" id="KW-0368">Histidine biosynthesis</keyword>
<dbReference type="GO" id="GO:0005737">
    <property type="term" value="C:cytoplasm"/>
    <property type="evidence" value="ECO:0007669"/>
    <property type="project" value="TreeGrafter"/>
</dbReference>
<comment type="caution">
    <text evidence="10">The sequence shown here is derived from an EMBL/GenBank/DDBJ whole genome shotgun (WGS) entry which is preliminary data.</text>
</comment>
<evidence type="ECO:0000256" key="1">
    <source>
        <dbReference type="ARBA" id="ARBA00004970"/>
    </source>
</evidence>
<evidence type="ECO:0000256" key="2">
    <source>
        <dbReference type="ARBA" id="ARBA00009152"/>
    </source>
</evidence>
<evidence type="ECO:0000259" key="9">
    <source>
        <dbReference type="Pfam" id="PF02811"/>
    </source>
</evidence>
<dbReference type="STRING" id="98403.A0A151GWD1"/>
<protein>
    <recommendedName>
        <fullName evidence="3 8">Histidinol-phosphatase</fullName>
        <shortName evidence="8">HolPase</shortName>
        <ecNumber evidence="3 8">3.1.3.15</ecNumber>
    </recommendedName>
</protein>
<dbReference type="CDD" id="cd12110">
    <property type="entry name" value="PHP_HisPPase_Hisj_like"/>
    <property type="match status" value="1"/>
</dbReference>
<proteinExistence type="inferred from homology"/>